<reference evidence="1 2" key="1">
    <citation type="journal article" date="2004" name="Syst. Appl. Microbiol.">
        <title>Cryptoendolithic actinomycetes from antarctic sandstone rock samples: Micromonospora endolithica sp. nov. and two isolates related to Micromonospora coerulea Jensen 1932.</title>
        <authorList>
            <person name="Hirsch P."/>
            <person name="Mevs U."/>
            <person name="Kroppenstedt R.M."/>
            <person name="Schumann P."/>
            <person name="Stackebrandt E."/>
        </authorList>
    </citation>
    <scope>NUCLEOTIDE SEQUENCE [LARGE SCALE GENOMIC DNA]</scope>
    <source>
        <strain evidence="1 2">JCM 12677</strain>
    </source>
</reference>
<comment type="caution">
    <text evidence="1">The sequence shown here is derived from an EMBL/GenBank/DDBJ whole genome shotgun (WGS) entry which is preliminary data.</text>
</comment>
<evidence type="ECO:0000313" key="2">
    <source>
        <dbReference type="Proteomes" id="UP000281726"/>
    </source>
</evidence>
<dbReference type="EMBL" id="RBAK01000003">
    <property type="protein sequence ID" value="RKN48291.1"/>
    <property type="molecule type" value="Genomic_DNA"/>
</dbReference>
<protein>
    <submittedName>
        <fullName evidence="1">Uncharacterized protein</fullName>
    </submittedName>
</protein>
<keyword evidence="2" id="KW-1185">Reference proteome</keyword>
<dbReference type="AlphaFoldDB" id="A0A3A9ZIR5"/>
<sequence length="295" mass="31564">MIAATALAVAPVQAAPAAAESTASVADRLVLEPTERGYRGSLEAEVTYQGSEPGRARYVITEPVPHSYVNLEWGISCYSGGTALPDGRIRVECDVPGGELQPGERRAFTIDFEVLTKVQPYAMKAVNGRLAVKVDGTTVTNESFRTRFRSSTGSLRDPQPYVRDTESDATLTSVGDLTLVRQPDGDFVGRLPVRVRYNGDAPHWNLNFVTSGLPEGVYESYTDPADGCAHFCVPGGQFMEDEERDFDVIFLAPAGTPLGDLGEAGLEVQVDWGNRADANPADNAGSFSVTAVDAA</sequence>
<dbReference type="Proteomes" id="UP000281726">
    <property type="component" value="Unassembled WGS sequence"/>
</dbReference>
<evidence type="ECO:0000313" key="1">
    <source>
        <dbReference type="EMBL" id="RKN48291.1"/>
    </source>
</evidence>
<gene>
    <name evidence="1" type="ORF">D7223_09740</name>
</gene>
<proteinExistence type="predicted"/>
<accession>A0A3A9ZIR5</accession>
<name>A0A3A9ZIR5_9ACTN</name>
<organism evidence="1 2">
    <name type="scientific">Micromonospora endolithica</name>
    <dbReference type="NCBI Taxonomy" id="230091"/>
    <lineage>
        <taxon>Bacteria</taxon>
        <taxon>Bacillati</taxon>
        <taxon>Actinomycetota</taxon>
        <taxon>Actinomycetes</taxon>
        <taxon>Micromonosporales</taxon>
        <taxon>Micromonosporaceae</taxon>
        <taxon>Micromonospora</taxon>
    </lineage>
</organism>